<dbReference type="InParanoid" id="K5WTJ2"/>
<sequence>MSPELAWTVLLKHMDEASQSRVFVRHVHRHPDDISLLPSWKEFMQHDSEGSDHLLYLNVLALSLLDTSLLHTHEPGTYCYNAPSYGPVRIVRDEEEDEGEDGCETLQIQVQDASDHYETQKCTKVNGTFLQDVEYAALKLSVDLWLVVEVIGMQQIAEYTALVVVKRGCIFPSSDSLLPDRYVLVVHLSDEQAGAWLIDIATRATSSANL</sequence>
<dbReference type="EMBL" id="JH930474">
    <property type="protein sequence ID" value="EKM53747.1"/>
    <property type="molecule type" value="Genomic_DNA"/>
</dbReference>
<gene>
    <name evidence="1" type="ORF">PHACADRAFT_211403</name>
</gene>
<evidence type="ECO:0000313" key="2">
    <source>
        <dbReference type="Proteomes" id="UP000008370"/>
    </source>
</evidence>
<dbReference type="HOGENOM" id="CLU_1518420_0_0_1"/>
<accession>K5WTJ2</accession>
<dbReference type="GeneID" id="18913097"/>
<dbReference type="KEGG" id="pco:PHACADRAFT_211403"/>
<evidence type="ECO:0000313" key="1">
    <source>
        <dbReference type="EMBL" id="EKM53747.1"/>
    </source>
</evidence>
<protein>
    <submittedName>
        <fullName evidence="1">Uncharacterized protein</fullName>
    </submittedName>
</protein>
<proteinExistence type="predicted"/>
<name>K5WTJ2_PHACS</name>
<dbReference type="RefSeq" id="XP_007398425.1">
    <property type="nucleotide sequence ID" value="XM_007398363.1"/>
</dbReference>
<organism evidence="1 2">
    <name type="scientific">Phanerochaete carnosa (strain HHB-10118-sp)</name>
    <name type="common">White-rot fungus</name>
    <name type="synonym">Peniophora carnosa</name>
    <dbReference type="NCBI Taxonomy" id="650164"/>
    <lineage>
        <taxon>Eukaryota</taxon>
        <taxon>Fungi</taxon>
        <taxon>Dikarya</taxon>
        <taxon>Basidiomycota</taxon>
        <taxon>Agaricomycotina</taxon>
        <taxon>Agaricomycetes</taxon>
        <taxon>Polyporales</taxon>
        <taxon>Phanerochaetaceae</taxon>
        <taxon>Phanerochaete</taxon>
    </lineage>
</organism>
<dbReference type="AlphaFoldDB" id="K5WTJ2"/>
<dbReference type="Proteomes" id="UP000008370">
    <property type="component" value="Unassembled WGS sequence"/>
</dbReference>
<reference evidence="1 2" key="1">
    <citation type="journal article" date="2012" name="BMC Genomics">
        <title>Comparative genomics of the white-rot fungi, Phanerochaete carnosa and P. chrysosporium, to elucidate the genetic basis of the distinct wood types they colonize.</title>
        <authorList>
            <person name="Suzuki H."/>
            <person name="MacDonald J."/>
            <person name="Syed K."/>
            <person name="Salamov A."/>
            <person name="Hori C."/>
            <person name="Aerts A."/>
            <person name="Henrissat B."/>
            <person name="Wiebenga A."/>
            <person name="vanKuyk P.A."/>
            <person name="Barry K."/>
            <person name="Lindquist E."/>
            <person name="LaButti K."/>
            <person name="Lapidus A."/>
            <person name="Lucas S."/>
            <person name="Coutinho P."/>
            <person name="Gong Y."/>
            <person name="Samejima M."/>
            <person name="Mahadevan R."/>
            <person name="Abou-Zaid M."/>
            <person name="de Vries R.P."/>
            <person name="Igarashi K."/>
            <person name="Yadav J.S."/>
            <person name="Grigoriev I.V."/>
            <person name="Master E.R."/>
        </authorList>
    </citation>
    <scope>NUCLEOTIDE SEQUENCE [LARGE SCALE GENOMIC DNA]</scope>
    <source>
        <strain evidence="1 2">HHB-10118-sp</strain>
    </source>
</reference>
<keyword evidence="2" id="KW-1185">Reference proteome</keyword>